<dbReference type="SUPFAM" id="SSF51445">
    <property type="entry name" value="(Trans)glycosidases"/>
    <property type="match status" value="1"/>
</dbReference>
<evidence type="ECO:0000313" key="6">
    <source>
        <dbReference type="Proteomes" id="UP000562124"/>
    </source>
</evidence>
<dbReference type="SUPFAM" id="SSF51011">
    <property type="entry name" value="Glycosyl hydrolase domain"/>
    <property type="match status" value="1"/>
</dbReference>
<feature type="domain" description="Glycosyl hydrolase family 13 catalytic" evidence="4">
    <location>
        <begin position="21"/>
        <end position="440"/>
    </location>
</feature>
<evidence type="ECO:0000313" key="5">
    <source>
        <dbReference type="EMBL" id="NMR21456.1"/>
    </source>
</evidence>
<dbReference type="AlphaFoldDB" id="A0A7Y0M0Q0"/>
<dbReference type="InterPro" id="IPR017853">
    <property type="entry name" value="GH"/>
</dbReference>
<dbReference type="FunFam" id="3.90.400.10:FF:000002">
    <property type="entry name" value="Sucrose isomerase"/>
    <property type="match status" value="1"/>
</dbReference>
<name>A0A7Y0M0Q0_CELFI</name>
<dbReference type="EMBL" id="JABCJJ010000036">
    <property type="protein sequence ID" value="NMR21456.1"/>
    <property type="molecule type" value="Genomic_DNA"/>
</dbReference>
<dbReference type="NCBIfam" id="NF008183">
    <property type="entry name" value="PRK10933.1"/>
    <property type="match status" value="1"/>
</dbReference>
<dbReference type="RefSeq" id="WP_169325828.1">
    <property type="nucleotide sequence ID" value="NZ_JABCJJ010000036.1"/>
</dbReference>
<dbReference type="Pfam" id="PF00128">
    <property type="entry name" value="Alpha-amylase"/>
    <property type="match status" value="1"/>
</dbReference>
<dbReference type="Gene3D" id="3.90.400.10">
    <property type="entry name" value="Oligo-1,6-glucosidase, Domain 2"/>
    <property type="match status" value="1"/>
</dbReference>
<accession>A0A7Y0M0Q0</accession>
<dbReference type="PANTHER" id="PTHR10357">
    <property type="entry name" value="ALPHA-AMYLASE FAMILY MEMBER"/>
    <property type="match status" value="1"/>
</dbReference>
<keyword evidence="3" id="KW-0326">Glycosidase</keyword>
<comment type="caution">
    <text evidence="5">The sequence shown here is derived from an EMBL/GenBank/DDBJ whole genome shotgun (WGS) entry which is preliminary data.</text>
</comment>
<comment type="similarity">
    <text evidence="1">Belongs to the glycosyl hydrolase 13 family.</text>
</comment>
<dbReference type="CDD" id="cd11333">
    <property type="entry name" value="AmyAc_SI_OligoGlu_DGase"/>
    <property type="match status" value="1"/>
</dbReference>
<reference evidence="5 6" key="1">
    <citation type="submission" date="2020-04" db="EMBL/GenBank/DDBJ databases">
        <title>Sequencing and Assembly of C. fimi.</title>
        <authorList>
            <person name="Ramsey A.R."/>
        </authorList>
    </citation>
    <scope>NUCLEOTIDE SEQUENCE [LARGE SCALE GENOMIC DNA]</scope>
    <source>
        <strain evidence="5 6">SB</strain>
    </source>
</reference>
<dbReference type="InterPro" id="IPR013780">
    <property type="entry name" value="Glyco_hydro_b"/>
</dbReference>
<dbReference type="Proteomes" id="UP000562124">
    <property type="component" value="Unassembled WGS sequence"/>
</dbReference>
<dbReference type="Gene3D" id="2.60.40.1180">
    <property type="entry name" value="Golgi alpha-mannosidase II"/>
    <property type="match status" value="1"/>
</dbReference>
<dbReference type="Gene3D" id="3.20.20.80">
    <property type="entry name" value="Glycosidases"/>
    <property type="match status" value="1"/>
</dbReference>
<dbReference type="InterPro" id="IPR006047">
    <property type="entry name" value="GH13_cat_dom"/>
</dbReference>
<organism evidence="5 6">
    <name type="scientific">Cellulomonas fimi</name>
    <dbReference type="NCBI Taxonomy" id="1708"/>
    <lineage>
        <taxon>Bacteria</taxon>
        <taxon>Bacillati</taxon>
        <taxon>Actinomycetota</taxon>
        <taxon>Actinomycetes</taxon>
        <taxon>Micrococcales</taxon>
        <taxon>Cellulomonadaceae</taxon>
        <taxon>Cellulomonas</taxon>
    </lineage>
</organism>
<protein>
    <submittedName>
        <fullName evidence="5">Alpha-glucosidase</fullName>
    </submittedName>
</protein>
<dbReference type="FunFam" id="3.20.20.80:FF:000064">
    <property type="entry name" value="Oligo-1,6-glucosidase"/>
    <property type="match status" value="2"/>
</dbReference>
<proteinExistence type="inferred from homology"/>
<dbReference type="GO" id="GO:0004556">
    <property type="term" value="F:alpha-amylase activity"/>
    <property type="evidence" value="ECO:0007669"/>
    <property type="project" value="TreeGrafter"/>
</dbReference>
<evidence type="ECO:0000256" key="1">
    <source>
        <dbReference type="ARBA" id="ARBA00008061"/>
    </source>
</evidence>
<evidence type="ECO:0000256" key="2">
    <source>
        <dbReference type="ARBA" id="ARBA00022801"/>
    </source>
</evidence>
<dbReference type="SMART" id="SM00642">
    <property type="entry name" value="Aamy"/>
    <property type="match status" value="1"/>
</dbReference>
<dbReference type="InterPro" id="IPR045857">
    <property type="entry name" value="O16G_dom_2"/>
</dbReference>
<dbReference type="GO" id="GO:0009313">
    <property type="term" value="P:oligosaccharide catabolic process"/>
    <property type="evidence" value="ECO:0007669"/>
    <property type="project" value="TreeGrafter"/>
</dbReference>
<evidence type="ECO:0000256" key="3">
    <source>
        <dbReference type="ARBA" id="ARBA00023295"/>
    </source>
</evidence>
<keyword evidence="6" id="KW-1185">Reference proteome</keyword>
<dbReference type="PANTHER" id="PTHR10357:SF184">
    <property type="entry name" value="OLIGO-1,6-GLUCOSIDASE 1"/>
    <property type="match status" value="1"/>
</dbReference>
<keyword evidence="2" id="KW-0378">Hydrolase</keyword>
<evidence type="ECO:0000259" key="4">
    <source>
        <dbReference type="SMART" id="SM00642"/>
    </source>
</evidence>
<sequence>MSGADAPPDDAPWWTSAVVYQVYPRSFADSDGDGIGDLRGIASRLDHLEALGVDVVWLSPVYPSPQDDGGYDISNYHDIDPTFGTLEDFDALLEAVHARGMKLVMDLVVNHTSDEHPWFVESRSSRDNPKRDWYWWRPARSHMEPGAPGAEPTNWGSAFSGPAWELDPATGEYYLHIFSRKQPDLNWENPEVRAAVHAMMRWWLDRGVDGFRMDVINFISKELNPDGSLPDGVVRDGALYGDGGLHYFYGPRIHEYLQEMHREVLAGRPDRLLTVGEMPGVTVEQARLFTDPTRGEVDMVFQFEHVGLDHGATKWDAQPLRLTDLKASFGRWQAGLADVGWNSLYWDNHDQPRIVSRWGDDGEHRVRSATMLATVLHLHRGTPYVYQGEELGMTNAHFERIDQYRDIESVNHHAEALAHGLATEEVVLAGLRTMSRDNARTPVQWDASRHAGFTTGEPWIEVNPNHVTVNAAAQRDDPRSVLHHYRRLIELRHTEPAVALGDFAMLAPHDEAVYAFTRRLGGTELLVLGNFTGAEQAVPVGEAVTTAWADAELVLHNAGADDDAGPARGVAVPLGPWEARVYRRRIR</sequence>
<gene>
    <name evidence="5" type="ORF">HIR71_14740</name>
</gene>